<keyword evidence="3 6" id="KW-0547">Nucleotide-binding</keyword>
<dbReference type="SUPFAM" id="SSF52540">
    <property type="entry name" value="P-loop containing nucleoside triphosphate hydrolases"/>
    <property type="match status" value="1"/>
</dbReference>
<evidence type="ECO:0000256" key="2">
    <source>
        <dbReference type="ARBA" id="ARBA00020484"/>
    </source>
</evidence>
<keyword evidence="6" id="KW-0472">Membrane</keyword>
<feature type="binding site" evidence="6">
    <location>
        <begin position="207"/>
        <end position="210"/>
    </location>
    <ligand>
        <name>GTP</name>
        <dbReference type="ChEBI" id="CHEBI:37565"/>
    </ligand>
</feature>
<feature type="region of interest" description="G4" evidence="7">
    <location>
        <begin position="207"/>
        <end position="210"/>
    </location>
</feature>
<evidence type="ECO:0000256" key="7">
    <source>
        <dbReference type="PROSITE-ProRule" id="PRU01050"/>
    </source>
</evidence>
<evidence type="ECO:0000256" key="5">
    <source>
        <dbReference type="ARBA" id="ARBA00023134"/>
    </source>
</evidence>
<comment type="subunit">
    <text evidence="6">Monomer.</text>
</comment>
<feature type="domain" description="Era-type G" evidence="11">
    <location>
        <begin position="90"/>
        <end position="260"/>
    </location>
</feature>
<dbReference type="PRINTS" id="PR00326">
    <property type="entry name" value="GTP1OBG"/>
</dbReference>
<dbReference type="PANTHER" id="PTHR42698">
    <property type="entry name" value="GTPASE ERA"/>
    <property type="match status" value="1"/>
</dbReference>
<keyword evidence="4 6" id="KW-0694">RNA-binding</keyword>
<dbReference type="PANTHER" id="PTHR42698:SF1">
    <property type="entry name" value="GTPASE ERA, MITOCHONDRIAL"/>
    <property type="match status" value="1"/>
</dbReference>
<dbReference type="Proteomes" id="UP001604002">
    <property type="component" value="Unassembled WGS sequence"/>
</dbReference>
<evidence type="ECO:0000256" key="6">
    <source>
        <dbReference type="HAMAP-Rule" id="MF_00367"/>
    </source>
</evidence>
<dbReference type="CDD" id="cd04163">
    <property type="entry name" value="Era"/>
    <property type="match status" value="1"/>
</dbReference>
<dbReference type="Gene3D" id="3.30.300.20">
    <property type="match status" value="1"/>
</dbReference>
<feature type="compositionally biased region" description="Acidic residues" evidence="9">
    <location>
        <begin position="49"/>
        <end position="75"/>
    </location>
</feature>
<accession>A0ABW6ZRX6</accession>
<evidence type="ECO:0000313" key="12">
    <source>
        <dbReference type="EMBL" id="MFG1371348.1"/>
    </source>
</evidence>
<dbReference type="CDD" id="cd22534">
    <property type="entry name" value="KH-II_Era"/>
    <property type="match status" value="1"/>
</dbReference>
<evidence type="ECO:0000259" key="10">
    <source>
        <dbReference type="PROSITE" id="PS50823"/>
    </source>
</evidence>
<feature type="region of interest" description="G1" evidence="7">
    <location>
        <begin position="98"/>
        <end position="105"/>
    </location>
</feature>
<dbReference type="InterPro" id="IPR004044">
    <property type="entry name" value="KH_dom_type_2"/>
</dbReference>
<dbReference type="Gene3D" id="3.40.50.300">
    <property type="entry name" value="P-loop containing nucleotide triphosphate hydrolases"/>
    <property type="match status" value="1"/>
</dbReference>
<name>A0ABW6ZRX6_9HYPH</name>
<comment type="similarity">
    <text evidence="1 6 7 8">Belongs to the TRAFAC class TrmE-Era-EngA-EngB-Septin-like GTPase superfamily. Era GTPase family.</text>
</comment>
<dbReference type="InterPro" id="IPR006073">
    <property type="entry name" value="GTP-bd"/>
</dbReference>
<dbReference type="Pfam" id="PF07650">
    <property type="entry name" value="KH_2"/>
    <property type="match status" value="1"/>
</dbReference>
<comment type="function">
    <text evidence="6">An essential GTPase that binds both GDP and GTP, with rapid nucleotide exchange. Plays a role in 16S rRNA processing and 30S ribosomal subunit biogenesis and possibly also in cell cycle regulation and energy metabolism.</text>
</comment>
<keyword evidence="5 6" id="KW-0342">GTP-binding</keyword>
<dbReference type="NCBIfam" id="TIGR00436">
    <property type="entry name" value="era"/>
    <property type="match status" value="1"/>
</dbReference>
<feature type="region of interest" description="G3" evidence="7">
    <location>
        <begin position="145"/>
        <end position="148"/>
    </location>
</feature>
<comment type="subcellular location">
    <subcellularLocation>
        <location evidence="6">Cytoplasm</location>
    </subcellularLocation>
    <subcellularLocation>
        <location evidence="6">Cell membrane</location>
        <topology evidence="6">Peripheral membrane protein</topology>
    </subcellularLocation>
</comment>
<comment type="caution">
    <text evidence="12">The sequence shown here is derived from an EMBL/GenBank/DDBJ whole genome shotgun (WGS) entry which is preliminary data.</text>
</comment>
<feature type="binding site" evidence="6">
    <location>
        <begin position="98"/>
        <end position="105"/>
    </location>
    <ligand>
        <name>GTP</name>
        <dbReference type="ChEBI" id="CHEBI:37565"/>
    </ligand>
</feature>
<feature type="binding site" evidence="6">
    <location>
        <begin position="145"/>
        <end position="149"/>
    </location>
    <ligand>
        <name>GTP</name>
        <dbReference type="ChEBI" id="CHEBI:37565"/>
    </ligand>
</feature>
<dbReference type="Pfam" id="PF01926">
    <property type="entry name" value="MMR_HSR1"/>
    <property type="match status" value="1"/>
</dbReference>
<evidence type="ECO:0000256" key="9">
    <source>
        <dbReference type="SAM" id="MobiDB-lite"/>
    </source>
</evidence>
<dbReference type="InterPro" id="IPR005225">
    <property type="entry name" value="Small_GTP-bd"/>
</dbReference>
<dbReference type="InterPro" id="IPR015946">
    <property type="entry name" value="KH_dom-like_a/b"/>
</dbReference>
<reference evidence="12 13" key="1">
    <citation type="submission" date="2024-02" db="EMBL/GenBank/DDBJ databases">
        <title>Expansion and revision of Xanthobacter and proposal of Roseixanthobacter gen. nov.</title>
        <authorList>
            <person name="Soltysiak M.P.M."/>
            <person name="Jalihal A."/>
            <person name="Ory A."/>
            <person name="Chrisophersen C."/>
            <person name="Lee A.D."/>
            <person name="Boulton J."/>
            <person name="Springer M."/>
        </authorList>
    </citation>
    <scope>NUCLEOTIDE SEQUENCE [LARGE SCALE GENOMIC DNA]</scope>
    <source>
        <strain evidence="12 13">23A</strain>
    </source>
</reference>
<dbReference type="RefSeq" id="WP_393991351.1">
    <property type="nucleotide sequence ID" value="NZ_JBAFVH010000002.1"/>
</dbReference>
<dbReference type="HAMAP" id="MF_00367">
    <property type="entry name" value="GTPase_Era"/>
    <property type="match status" value="1"/>
</dbReference>
<evidence type="ECO:0000256" key="3">
    <source>
        <dbReference type="ARBA" id="ARBA00022741"/>
    </source>
</evidence>
<dbReference type="EMBL" id="JBAFVH010000002">
    <property type="protein sequence ID" value="MFG1371348.1"/>
    <property type="molecule type" value="Genomic_DNA"/>
</dbReference>
<dbReference type="SUPFAM" id="SSF54814">
    <property type="entry name" value="Prokaryotic type KH domain (KH-domain type II)"/>
    <property type="match status" value="1"/>
</dbReference>
<dbReference type="InterPro" id="IPR009019">
    <property type="entry name" value="KH_sf_prok-type"/>
</dbReference>
<keyword evidence="13" id="KW-1185">Reference proteome</keyword>
<feature type="region of interest" description="Disordered" evidence="9">
    <location>
        <begin position="1"/>
        <end position="84"/>
    </location>
</feature>
<dbReference type="NCBIfam" id="NF000908">
    <property type="entry name" value="PRK00089.1"/>
    <property type="match status" value="1"/>
</dbReference>
<evidence type="ECO:0000259" key="11">
    <source>
        <dbReference type="PROSITE" id="PS51713"/>
    </source>
</evidence>
<evidence type="ECO:0000256" key="1">
    <source>
        <dbReference type="ARBA" id="ARBA00007921"/>
    </source>
</evidence>
<dbReference type="PROSITE" id="PS50823">
    <property type="entry name" value="KH_TYPE_2"/>
    <property type="match status" value="1"/>
</dbReference>
<feature type="region of interest" description="G5" evidence="7">
    <location>
        <begin position="236"/>
        <end position="238"/>
    </location>
</feature>
<keyword evidence="6" id="KW-0699">rRNA-binding</keyword>
<proteinExistence type="inferred from homology"/>
<keyword evidence="6" id="KW-0963">Cytoplasm</keyword>
<protein>
    <recommendedName>
        <fullName evidence="2 6">GTPase Era</fullName>
    </recommendedName>
</protein>
<dbReference type="InterPro" id="IPR005662">
    <property type="entry name" value="GTPase_Era-like"/>
</dbReference>
<keyword evidence="6" id="KW-1003">Cell membrane</keyword>
<dbReference type="PROSITE" id="PS51713">
    <property type="entry name" value="G_ERA"/>
    <property type="match status" value="1"/>
</dbReference>
<dbReference type="NCBIfam" id="TIGR00231">
    <property type="entry name" value="small_GTP"/>
    <property type="match status" value="1"/>
</dbReference>
<feature type="domain" description="KH type-2" evidence="10">
    <location>
        <begin position="288"/>
        <end position="365"/>
    </location>
</feature>
<dbReference type="InterPro" id="IPR030388">
    <property type="entry name" value="G_ERA_dom"/>
</dbReference>
<dbReference type="InterPro" id="IPR027417">
    <property type="entry name" value="P-loop_NTPase"/>
</dbReference>
<evidence type="ECO:0000313" key="13">
    <source>
        <dbReference type="Proteomes" id="UP001604002"/>
    </source>
</evidence>
<evidence type="ECO:0000256" key="8">
    <source>
        <dbReference type="RuleBase" id="RU003761"/>
    </source>
</evidence>
<sequence>MAPAGKGPKGPKNSPDENGPDESGPGNGAPARDVLSAAEGAPQDIEHELPEDELPDGALSDEDFDDEDDDFDEEHDAAPRVLPPLEGPTRCGFVALLGAPNAGKSTLTNQLVGTKVSIVSHKVQTTRAIVRGIALDGAAQLVLVDTPGIFSPKRRLERAMVSSAWTHAADADVIALLVDAKRGLDEDIEALLAPLSQIRKPRALILNKIDIIRRDTLLALAAQINEKLAFDRVFMVSALTGDGVADVRRWFAEQVPLSPWLYPEDQVSDAPMRMLAAEITREKMFLRLHDELPYRSTVETESWKELRNGSVRIEQTIYVERESQRKIVLGKGGNTIKTISSESRAEIAGIIEQPVHLFLFVKVRESWADDPERYREMGLEFPKGG</sequence>
<feature type="region of interest" description="G2" evidence="7">
    <location>
        <begin position="124"/>
        <end position="128"/>
    </location>
</feature>
<organism evidence="12 13">
    <name type="scientific">Xanthobacter oligotrophicus</name>
    <dbReference type="NCBI Taxonomy" id="2607286"/>
    <lineage>
        <taxon>Bacteria</taxon>
        <taxon>Pseudomonadati</taxon>
        <taxon>Pseudomonadota</taxon>
        <taxon>Alphaproteobacteria</taxon>
        <taxon>Hyphomicrobiales</taxon>
        <taxon>Xanthobacteraceae</taxon>
        <taxon>Xanthobacter</taxon>
    </lineage>
</organism>
<gene>
    <name evidence="6 12" type="primary">era</name>
    <name evidence="12" type="ORF">V5F32_04150</name>
</gene>
<keyword evidence="6" id="KW-0690">Ribosome biogenesis</keyword>
<evidence type="ECO:0000256" key="4">
    <source>
        <dbReference type="ARBA" id="ARBA00022884"/>
    </source>
</evidence>